<dbReference type="InterPro" id="IPR002553">
    <property type="entry name" value="Clathrin/coatomer_adapt-like_N"/>
</dbReference>
<evidence type="ECO:0000256" key="5">
    <source>
        <dbReference type="SAM" id="MobiDB-lite"/>
    </source>
</evidence>
<dbReference type="OrthoDB" id="6353981at2759"/>
<comment type="caution">
    <text evidence="7">The sequence shown here is derived from an EMBL/GenBank/DDBJ whole genome shotgun (WGS) entry which is preliminary data.</text>
</comment>
<feature type="region of interest" description="Disordered" evidence="5">
    <location>
        <begin position="746"/>
        <end position="804"/>
    </location>
</feature>
<dbReference type="GO" id="GO:0030117">
    <property type="term" value="C:membrane coat"/>
    <property type="evidence" value="ECO:0007669"/>
    <property type="project" value="InterPro"/>
</dbReference>
<dbReference type="GO" id="GO:0012505">
    <property type="term" value="C:endomembrane system"/>
    <property type="evidence" value="ECO:0007669"/>
    <property type="project" value="UniProtKB-SubCell"/>
</dbReference>
<evidence type="ECO:0000313" key="7">
    <source>
        <dbReference type="EMBL" id="KAG0720986.1"/>
    </source>
</evidence>
<feature type="compositionally biased region" description="Low complexity" evidence="5">
    <location>
        <begin position="687"/>
        <end position="699"/>
    </location>
</feature>
<dbReference type="AlphaFoldDB" id="A0A8J4YD00"/>
<gene>
    <name evidence="7" type="primary">AP4E1_1</name>
    <name evidence="7" type="ORF">GWK47_047358</name>
</gene>
<feature type="compositionally biased region" description="Basic and acidic residues" evidence="5">
    <location>
        <begin position="747"/>
        <end position="759"/>
    </location>
</feature>
<keyword evidence="4" id="KW-0472">Membrane</keyword>
<dbReference type="PANTHER" id="PTHR22780">
    <property type="entry name" value="ADAPTIN, ALPHA/GAMMA/EPSILON"/>
    <property type="match status" value="1"/>
</dbReference>
<evidence type="ECO:0000256" key="1">
    <source>
        <dbReference type="ARBA" id="ARBA00004308"/>
    </source>
</evidence>
<dbReference type="InterPro" id="IPR050840">
    <property type="entry name" value="Adaptor_Complx_Large_Subunit"/>
</dbReference>
<protein>
    <submittedName>
        <fullName evidence="7">AP-4 complex subunit epsilon-1</fullName>
    </submittedName>
</protein>
<evidence type="ECO:0000313" key="8">
    <source>
        <dbReference type="Proteomes" id="UP000770661"/>
    </source>
</evidence>
<dbReference type="Pfam" id="PF01602">
    <property type="entry name" value="Adaptin_N"/>
    <property type="match status" value="1"/>
</dbReference>
<reference evidence="7" key="1">
    <citation type="submission" date="2020-07" db="EMBL/GenBank/DDBJ databases">
        <title>The High-quality genome of the commercially important snow crab, Chionoecetes opilio.</title>
        <authorList>
            <person name="Jeong J.-H."/>
            <person name="Ryu S."/>
        </authorList>
    </citation>
    <scope>NUCLEOTIDE SEQUENCE</scope>
    <source>
        <strain evidence="7">MADBK_172401_WGS</strain>
        <tissue evidence="7">Digestive gland</tissue>
    </source>
</reference>
<dbReference type="Gene3D" id="1.25.10.10">
    <property type="entry name" value="Leucine-rich Repeat Variant"/>
    <property type="match status" value="1"/>
</dbReference>
<feature type="region of interest" description="Disordered" evidence="5">
    <location>
        <begin position="666"/>
        <end position="723"/>
    </location>
</feature>
<feature type="domain" description="Clathrin/coatomer adaptor adaptin-like N-terminal" evidence="6">
    <location>
        <begin position="94"/>
        <end position="511"/>
    </location>
</feature>
<dbReference type="InterPro" id="IPR016024">
    <property type="entry name" value="ARM-type_fold"/>
</dbReference>
<keyword evidence="8" id="KW-1185">Reference proteome</keyword>
<evidence type="ECO:0000256" key="3">
    <source>
        <dbReference type="ARBA" id="ARBA00022927"/>
    </source>
</evidence>
<dbReference type="SUPFAM" id="SSF48371">
    <property type="entry name" value="ARM repeat"/>
    <property type="match status" value="1"/>
</dbReference>
<evidence type="ECO:0000259" key="6">
    <source>
        <dbReference type="Pfam" id="PF01602"/>
    </source>
</evidence>
<organism evidence="7 8">
    <name type="scientific">Chionoecetes opilio</name>
    <name type="common">Atlantic snow crab</name>
    <name type="synonym">Cancer opilio</name>
    <dbReference type="NCBI Taxonomy" id="41210"/>
    <lineage>
        <taxon>Eukaryota</taxon>
        <taxon>Metazoa</taxon>
        <taxon>Ecdysozoa</taxon>
        <taxon>Arthropoda</taxon>
        <taxon>Crustacea</taxon>
        <taxon>Multicrustacea</taxon>
        <taxon>Malacostraca</taxon>
        <taxon>Eumalacostraca</taxon>
        <taxon>Eucarida</taxon>
        <taxon>Decapoda</taxon>
        <taxon>Pleocyemata</taxon>
        <taxon>Brachyura</taxon>
        <taxon>Eubrachyura</taxon>
        <taxon>Majoidea</taxon>
        <taxon>Majidae</taxon>
        <taxon>Chionoecetes</taxon>
    </lineage>
</organism>
<dbReference type="EMBL" id="JACEEZ010011976">
    <property type="protein sequence ID" value="KAG0720986.1"/>
    <property type="molecule type" value="Genomic_DNA"/>
</dbReference>
<dbReference type="Proteomes" id="UP000770661">
    <property type="component" value="Unassembled WGS sequence"/>
</dbReference>
<accession>A0A8J4YD00</accession>
<keyword evidence="3" id="KW-0653">Protein transport</keyword>
<feature type="compositionally biased region" description="Acidic residues" evidence="5">
    <location>
        <begin position="777"/>
        <end position="796"/>
    </location>
</feature>
<dbReference type="InterPro" id="IPR011989">
    <property type="entry name" value="ARM-like"/>
</dbReference>
<comment type="subcellular location">
    <subcellularLocation>
        <location evidence="1">Endomembrane system</location>
    </subcellularLocation>
</comment>
<evidence type="ECO:0000256" key="4">
    <source>
        <dbReference type="ARBA" id="ARBA00023136"/>
    </source>
</evidence>
<name>A0A8J4YD00_CHIOP</name>
<feature type="compositionally biased region" description="Polar residues" evidence="5">
    <location>
        <begin position="704"/>
        <end position="723"/>
    </location>
</feature>
<keyword evidence="2" id="KW-0813">Transport</keyword>
<dbReference type="GO" id="GO:0006886">
    <property type="term" value="P:intracellular protein transport"/>
    <property type="evidence" value="ECO:0007669"/>
    <property type="project" value="InterPro"/>
</dbReference>
<proteinExistence type="predicted"/>
<sequence>MSGVLEKTWSGLVHSVFRASSSSSSSSGSSGAVARQIVAGLPGLKNVSLGLIHFVEKLQAAQRISKQEEEHCVERESREWVKLLSCPGVGGAVVADVLCRALVVAARGYPLPTLHIHAIKLTQSTNILQKKIGYLFVSQSLGPGSELTLLLVNTIHRDLAAPNPLHVAAALASLPTVLTPDLTPSLILAITHCLAHHQVYIRRRAAAMVGVAAVRCGQELQETAGDQVPHLLHLLTDQDPAVALAAVSSLAKVYKKCGQKAALRDQLGRSASHLLVQALNGALPKDYQVNALPAPFVQIQMLRVLQQISSREWQVPEEVLEAVRQVLGQPWGGKEMALYAVLLECVFTVTALPHHDDLTISVLRVVLGFLKSSNVDLKYVGLKALASVFSVLEEALTPGHLEAVLDCLYHSDPNLQAKTLKLLCSMANTHNYQAVCTTLLEFSGRTKDEATQRVIVGELSSIVSQHCRDAAWCVGVVAPVILAHPSPDRRLVKALIQVMERGFQSDHSSRASMEASQELLLKVFSYDCLPEALVTLVSSVLNLHYARDPKQVSKYFTDTLLERLKDNSLRESDTAVFRCLKNMGLNDKSVCPEILCYLRRYAADGSHGAALLQKSSETCRWLTNPKLSQRIIQRQEDILNHRVPLDLTLSFLDGYVVESLEGGGAPYKPFSDTPGQTPQEGPDSHWGSGTTGATTSTGSEDARSSSSAGLTFTSHGSNILSNRGSSIMSSMVVPSRRVWSTTGRIRKGSEGEDLTRHYGDPTSPKEGLLTTLLRAGEDDDDDDVTEGSVEMADEAQEDKTPDARSQLTQALLAGLGMAKIK</sequence>
<dbReference type="GO" id="GO:0016192">
    <property type="term" value="P:vesicle-mediated transport"/>
    <property type="evidence" value="ECO:0007669"/>
    <property type="project" value="InterPro"/>
</dbReference>
<evidence type="ECO:0000256" key="2">
    <source>
        <dbReference type="ARBA" id="ARBA00022448"/>
    </source>
</evidence>